<accession>A0A3A1P2P6</accession>
<dbReference type="RefSeq" id="WP_119593101.1">
    <property type="nucleotide sequence ID" value="NZ_QXFM01000106.1"/>
</dbReference>
<dbReference type="Proteomes" id="UP000265366">
    <property type="component" value="Unassembled WGS sequence"/>
</dbReference>
<keyword evidence="2" id="KW-1185">Reference proteome</keyword>
<proteinExistence type="predicted"/>
<dbReference type="OrthoDB" id="7605245at2"/>
<reference evidence="1 2" key="1">
    <citation type="submission" date="2018-08" db="EMBL/GenBank/DDBJ databases">
        <title>Erythrobacter zhengii sp.nov., a bacterium isolated from deep-sea sediment.</title>
        <authorList>
            <person name="Fang C."/>
            <person name="Wu Y.-H."/>
            <person name="Sun C."/>
            <person name="Wang H."/>
            <person name="Cheng H."/>
            <person name="Meng F.-X."/>
            <person name="Wang C.-S."/>
            <person name="Xu X.-W."/>
        </authorList>
    </citation>
    <scope>NUCLEOTIDE SEQUENCE [LARGE SCALE GENOMIC DNA]</scope>
    <source>
        <strain evidence="1 2">CCTCC AB 2015396</strain>
    </source>
</reference>
<evidence type="ECO:0000313" key="2">
    <source>
        <dbReference type="Proteomes" id="UP000265366"/>
    </source>
</evidence>
<organism evidence="1 2">
    <name type="scientific">Aurantiacibacter xanthus</name>
    <dbReference type="NCBI Taxonomy" id="1784712"/>
    <lineage>
        <taxon>Bacteria</taxon>
        <taxon>Pseudomonadati</taxon>
        <taxon>Pseudomonadota</taxon>
        <taxon>Alphaproteobacteria</taxon>
        <taxon>Sphingomonadales</taxon>
        <taxon>Erythrobacteraceae</taxon>
        <taxon>Aurantiacibacter</taxon>
    </lineage>
</organism>
<comment type="caution">
    <text evidence="1">The sequence shown here is derived from an EMBL/GenBank/DDBJ whole genome shotgun (WGS) entry which is preliminary data.</text>
</comment>
<gene>
    <name evidence="1" type="ORF">D2V17_11865</name>
</gene>
<sequence>MKVKLDFVSNSSSTSFVYISEGDLEKEDFFKAAGVSPDSPVSDLFGQMFYELSSRIREGTLLSSSDEIDDLDERHEFTAETIAKMKDAVSKGQKVIVSQLSSENNLPEMMMCTSIFEIDSDKFHINAYSNYW</sequence>
<dbReference type="AlphaFoldDB" id="A0A3A1P2P6"/>
<evidence type="ECO:0000313" key="1">
    <source>
        <dbReference type="EMBL" id="RIV84386.1"/>
    </source>
</evidence>
<dbReference type="EMBL" id="QXFM01000106">
    <property type="protein sequence ID" value="RIV84386.1"/>
    <property type="molecule type" value="Genomic_DNA"/>
</dbReference>
<protein>
    <submittedName>
        <fullName evidence="1">Uncharacterized protein</fullName>
    </submittedName>
</protein>
<name>A0A3A1P2P6_9SPHN</name>